<dbReference type="Pfam" id="PF00808">
    <property type="entry name" value="CBFD_NFYB_HMF"/>
    <property type="match status" value="1"/>
</dbReference>
<keyword evidence="2" id="KW-0805">Transcription regulation</keyword>
<dbReference type="GO" id="GO:0003677">
    <property type="term" value="F:DNA binding"/>
    <property type="evidence" value="ECO:0007669"/>
    <property type="project" value="UniProtKB-KW"/>
</dbReference>
<comment type="similarity">
    <text evidence="7">Belongs to the NFYC/HAP5 subunit family.</text>
</comment>
<dbReference type="AlphaFoldDB" id="A0A834SVK4"/>
<comment type="subcellular location">
    <subcellularLocation>
        <location evidence="1">Nucleus</location>
    </subcellularLocation>
</comment>
<dbReference type="OrthoDB" id="1435828at2759"/>
<dbReference type="EMBL" id="JAAIUW010000010">
    <property type="protein sequence ID" value="KAF7811298.1"/>
    <property type="molecule type" value="Genomic_DNA"/>
</dbReference>
<reference evidence="10" key="1">
    <citation type="submission" date="2020-09" db="EMBL/GenBank/DDBJ databases">
        <title>Genome-Enabled Discovery of Anthraquinone Biosynthesis in Senna tora.</title>
        <authorList>
            <person name="Kang S.-H."/>
            <person name="Pandey R.P."/>
            <person name="Lee C.-M."/>
            <person name="Sim J.-S."/>
            <person name="Jeong J.-T."/>
            <person name="Choi B.-S."/>
            <person name="Jung M."/>
            <person name="Ginzburg D."/>
            <person name="Zhao K."/>
            <person name="Won S.Y."/>
            <person name="Oh T.-J."/>
            <person name="Yu Y."/>
            <person name="Kim N.-H."/>
            <person name="Lee O.R."/>
            <person name="Lee T.-H."/>
            <person name="Bashyal P."/>
            <person name="Kim T.-S."/>
            <person name="Lee W.-H."/>
            <person name="Kawkins C."/>
            <person name="Kim C.-K."/>
            <person name="Kim J.S."/>
            <person name="Ahn B.O."/>
            <person name="Rhee S.Y."/>
            <person name="Sohng J.K."/>
        </authorList>
    </citation>
    <scope>NUCLEOTIDE SEQUENCE</scope>
    <source>
        <tissue evidence="10">Leaf</tissue>
    </source>
</reference>
<organism evidence="10 11">
    <name type="scientific">Senna tora</name>
    <dbReference type="NCBI Taxonomy" id="362788"/>
    <lineage>
        <taxon>Eukaryota</taxon>
        <taxon>Viridiplantae</taxon>
        <taxon>Streptophyta</taxon>
        <taxon>Embryophyta</taxon>
        <taxon>Tracheophyta</taxon>
        <taxon>Spermatophyta</taxon>
        <taxon>Magnoliopsida</taxon>
        <taxon>eudicotyledons</taxon>
        <taxon>Gunneridae</taxon>
        <taxon>Pentapetalae</taxon>
        <taxon>rosids</taxon>
        <taxon>fabids</taxon>
        <taxon>Fabales</taxon>
        <taxon>Fabaceae</taxon>
        <taxon>Caesalpinioideae</taxon>
        <taxon>Cassia clade</taxon>
        <taxon>Senna</taxon>
    </lineage>
</organism>
<evidence type="ECO:0000256" key="1">
    <source>
        <dbReference type="ARBA" id="ARBA00004123"/>
    </source>
</evidence>
<evidence type="ECO:0000256" key="5">
    <source>
        <dbReference type="ARBA" id="ARBA00023242"/>
    </source>
</evidence>
<feature type="domain" description="Transcription factor CBF/NF-Y/archaeal histone" evidence="9">
    <location>
        <begin position="44"/>
        <end position="107"/>
    </location>
</feature>
<keyword evidence="4" id="KW-0804">Transcription</keyword>
<dbReference type="Gene3D" id="1.10.20.10">
    <property type="entry name" value="Histone, subunit A"/>
    <property type="match status" value="1"/>
</dbReference>
<comment type="caution">
    <text evidence="10">The sequence shown here is derived from an EMBL/GenBank/DDBJ whole genome shotgun (WGS) entry which is preliminary data.</text>
</comment>
<evidence type="ECO:0000256" key="8">
    <source>
        <dbReference type="ARBA" id="ARBA00059992"/>
    </source>
</evidence>
<keyword evidence="11" id="KW-1185">Reference proteome</keyword>
<dbReference type="PANTHER" id="PTHR10252">
    <property type="entry name" value="HISTONE-LIKE TRANSCRIPTION FACTOR CCAAT-RELATED"/>
    <property type="match status" value="1"/>
</dbReference>
<dbReference type="InterPro" id="IPR050568">
    <property type="entry name" value="Transcr_DNA_Rep_Reg"/>
</dbReference>
<accession>A0A834SVK4</accession>
<evidence type="ECO:0000256" key="2">
    <source>
        <dbReference type="ARBA" id="ARBA00023015"/>
    </source>
</evidence>
<comment type="function">
    <text evidence="8">Stimulates the transcription of various genes by recognizing and binding to a CCAAT motif in promoters.</text>
</comment>
<dbReference type="SUPFAM" id="SSF47113">
    <property type="entry name" value="Histone-fold"/>
    <property type="match status" value="1"/>
</dbReference>
<evidence type="ECO:0000256" key="7">
    <source>
        <dbReference type="ARBA" id="ARBA00038129"/>
    </source>
</evidence>
<dbReference type="InterPro" id="IPR003958">
    <property type="entry name" value="CBFA_NFYB_domain"/>
</dbReference>
<dbReference type="Proteomes" id="UP000634136">
    <property type="component" value="Unassembled WGS sequence"/>
</dbReference>
<evidence type="ECO:0000313" key="11">
    <source>
        <dbReference type="Proteomes" id="UP000634136"/>
    </source>
</evidence>
<sequence length="197" mass="22832">MSAPFNMIPQPPDQSEKEKDALQLFWTEKKFEIENAGDFKSQPHLPLARIKRNMKANEDVKVVTKEAPVVIAKACELFIEELALRSWMVTEENKRHTIRPSDIARAVEKDDNHTYDFLNPVVAIDHDHNCPLHHPQDAMGRNKQLPDQHHMMPPMGPICIPMSKHQMEGWHSGNCIFFHISFSSRFYDSVVWENCYA</sequence>
<protein>
    <submittedName>
        <fullName evidence="10">Nuclear transcription factor Y subunit C-2</fullName>
    </submittedName>
</protein>
<gene>
    <name evidence="10" type="ORF">G2W53_032274</name>
</gene>
<proteinExistence type="inferred from homology"/>
<evidence type="ECO:0000313" key="10">
    <source>
        <dbReference type="EMBL" id="KAF7811298.1"/>
    </source>
</evidence>
<dbReference type="GO" id="GO:0046982">
    <property type="term" value="F:protein heterodimerization activity"/>
    <property type="evidence" value="ECO:0007669"/>
    <property type="project" value="InterPro"/>
</dbReference>
<evidence type="ECO:0000259" key="9">
    <source>
        <dbReference type="Pfam" id="PF00808"/>
    </source>
</evidence>
<dbReference type="GO" id="GO:0005634">
    <property type="term" value="C:nucleus"/>
    <property type="evidence" value="ECO:0007669"/>
    <property type="project" value="UniProtKB-SubCell"/>
</dbReference>
<dbReference type="CDD" id="cd22908">
    <property type="entry name" value="HFD_NFYC-like"/>
    <property type="match status" value="1"/>
</dbReference>
<evidence type="ECO:0000256" key="4">
    <source>
        <dbReference type="ARBA" id="ARBA00023163"/>
    </source>
</evidence>
<keyword evidence="5" id="KW-0539">Nucleus</keyword>
<comment type="subunit">
    <text evidence="6">Heterotrimeric transcription factor composed of three components, NF-YA, NF-YB and NF-YC. NF-YB and NF-YC must interact and dimerize for NF-YA association and DNA binding.</text>
</comment>
<name>A0A834SVK4_9FABA</name>
<dbReference type="InterPro" id="IPR009072">
    <property type="entry name" value="Histone-fold"/>
</dbReference>
<evidence type="ECO:0000256" key="6">
    <source>
        <dbReference type="ARBA" id="ARBA00025911"/>
    </source>
</evidence>
<dbReference type="FunFam" id="1.10.20.10:FF:000062">
    <property type="entry name" value="Nuclear transcription factor Y subunit C"/>
    <property type="match status" value="1"/>
</dbReference>
<keyword evidence="3" id="KW-0238">DNA-binding</keyword>
<evidence type="ECO:0000256" key="3">
    <source>
        <dbReference type="ARBA" id="ARBA00023125"/>
    </source>
</evidence>